<evidence type="ECO:0000313" key="2">
    <source>
        <dbReference type="RefSeq" id="XP_013777386.1"/>
    </source>
</evidence>
<sequence length="168" mass="19118">MTLLPHETSCQCTKSELDFFSLPPIQTVIEEGQWTEYYPLSSVTNRGPIEFCISGLRDEYLDSVQSYLHVKAKIVKLDGTNKRKDEDTSAPVNLLLHSLFSQVDVYLIDKLISSSHNLYAYKAYIETLLIYNGEAKRSHLTSSIWKKDTASKFDDLDFNDGKNNGINN</sequence>
<gene>
    <name evidence="2" type="primary">LOC106462055</name>
</gene>
<accession>A0ABM1B981</accession>
<keyword evidence="1" id="KW-1185">Reference proteome</keyword>
<proteinExistence type="predicted"/>
<dbReference type="Proteomes" id="UP000694941">
    <property type="component" value="Unplaced"/>
</dbReference>
<dbReference type="RefSeq" id="XP_013777386.1">
    <property type="nucleotide sequence ID" value="XM_013921932.1"/>
</dbReference>
<name>A0ABM1B981_LIMPO</name>
<dbReference type="GeneID" id="106462055"/>
<evidence type="ECO:0000313" key="1">
    <source>
        <dbReference type="Proteomes" id="UP000694941"/>
    </source>
</evidence>
<reference evidence="2" key="1">
    <citation type="submission" date="2025-08" db="UniProtKB">
        <authorList>
            <consortium name="RefSeq"/>
        </authorList>
    </citation>
    <scope>IDENTIFICATION</scope>
    <source>
        <tissue evidence="2">Muscle</tissue>
    </source>
</reference>
<protein>
    <submittedName>
        <fullName evidence="2">Uncharacterized protein LOC106462055</fullName>
    </submittedName>
</protein>
<organism evidence="1 2">
    <name type="scientific">Limulus polyphemus</name>
    <name type="common">Atlantic horseshoe crab</name>
    <dbReference type="NCBI Taxonomy" id="6850"/>
    <lineage>
        <taxon>Eukaryota</taxon>
        <taxon>Metazoa</taxon>
        <taxon>Ecdysozoa</taxon>
        <taxon>Arthropoda</taxon>
        <taxon>Chelicerata</taxon>
        <taxon>Merostomata</taxon>
        <taxon>Xiphosura</taxon>
        <taxon>Limulidae</taxon>
        <taxon>Limulus</taxon>
    </lineage>
</organism>